<name>A0A5J4VLX7_9EUKA</name>
<feature type="compositionally biased region" description="Polar residues" evidence="1">
    <location>
        <begin position="432"/>
        <end position="459"/>
    </location>
</feature>
<gene>
    <name evidence="2" type="ORF">EZS28_020872</name>
</gene>
<feature type="compositionally biased region" description="Low complexity" evidence="1">
    <location>
        <begin position="460"/>
        <end position="472"/>
    </location>
</feature>
<evidence type="ECO:0000256" key="1">
    <source>
        <dbReference type="SAM" id="MobiDB-lite"/>
    </source>
</evidence>
<sequence>SVSSRPPAPDPLNVCIPDPLLDPRIALLPSNIQITAPHSPAPATLPFELSSGSGAGGLEETEAELLSGAGMGVGASIDELLAGKQQGKGSGGFQFNKWKGGFSTAFIQQLISDVENGQKDGFAILDEDYLLDIEPIVGGEDDEDEQNLELSASTFSGGYSIQEASSLNSNCSTLYPNSSSFQLLLQSFQAFCVAIEASLLISNYSQTLRFCQQMVTTLTGCGLFSQQGRTHPAAVRSVVVMVEALKMIPQPKLTGFITKTSSYQQFQQEQQNSIISPISSYPDRIPSPQLNTSQSPLYITPQLLAKQQQLQPQQNAESIDATLKAEYWFQAQPMIAACLSEMVQCDQFPEISRNYAAQQINVRREIVDEVANQLIIEVDNTLHVQIEKQKEYYSELQKMRAKRNKQQQMQFQSLEEQQQPKNDSESLERINESQNQSKKPGSESATNAKKSQIGGIQSKTTSANAANSTSSAYGQKSLTVGKQQNNINYWEQINIRFKQMNETWKR</sequence>
<dbReference type="EMBL" id="SNRW01006162">
    <property type="protein sequence ID" value="KAA6383602.1"/>
    <property type="molecule type" value="Genomic_DNA"/>
</dbReference>
<comment type="caution">
    <text evidence="2">The sequence shown here is derived from an EMBL/GenBank/DDBJ whole genome shotgun (WGS) entry which is preliminary data.</text>
</comment>
<dbReference type="Proteomes" id="UP000324800">
    <property type="component" value="Unassembled WGS sequence"/>
</dbReference>
<feature type="non-terminal residue" evidence="2">
    <location>
        <position position="1"/>
    </location>
</feature>
<feature type="compositionally biased region" description="Low complexity" evidence="1">
    <location>
        <begin position="406"/>
        <end position="419"/>
    </location>
</feature>
<reference evidence="2 3" key="1">
    <citation type="submission" date="2019-03" db="EMBL/GenBank/DDBJ databases">
        <title>Single cell metagenomics reveals metabolic interactions within the superorganism composed of flagellate Streblomastix strix and complex community of Bacteroidetes bacteria on its surface.</title>
        <authorList>
            <person name="Treitli S.C."/>
            <person name="Kolisko M."/>
            <person name="Husnik F."/>
            <person name="Keeling P."/>
            <person name="Hampl V."/>
        </authorList>
    </citation>
    <scope>NUCLEOTIDE SEQUENCE [LARGE SCALE GENOMIC DNA]</scope>
    <source>
        <strain evidence="2">ST1C</strain>
    </source>
</reference>
<accession>A0A5J4VLX7</accession>
<dbReference type="AlphaFoldDB" id="A0A5J4VLX7"/>
<feature type="region of interest" description="Disordered" evidence="1">
    <location>
        <begin position="404"/>
        <end position="472"/>
    </location>
</feature>
<organism evidence="2 3">
    <name type="scientific">Streblomastix strix</name>
    <dbReference type="NCBI Taxonomy" id="222440"/>
    <lineage>
        <taxon>Eukaryota</taxon>
        <taxon>Metamonada</taxon>
        <taxon>Preaxostyla</taxon>
        <taxon>Oxymonadida</taxon>
        <taxon>Streblomastigidae</taxon>
        <taxon>Streblomastix</taxon>
    </lineage>
</organism>
<protein>
    <submittedName>
        <fullName evidence="2">Uncharacterized protein</fullName>
    </submittedName>
</protein>
<evidence type="ECO:0000313" key="2">
    <source>
        <dbReference type="EMBL" id="KAA6383602.1"/>
    </source>
</evidence>
<evidence type="ECO:0000313" key="3">
    <source>
        <dbReference type="Proteomes" id="UP000324800"/>
    </source>
</evidence>
<proteinExistence type="predicted"/>
<feature type="compositionally biased region" description="Basic and acidic residues" evidence="1">
    <location>
        <begin position="422"/>
        <end position="431"/>
    </location>
</feature>